<feature type="compositionally biased region" description="Pro residues" evidence="1">
    <location>
        <begin position="514"/>
        <end position="535"/>
    </location>
</feature>
<evidence type="ECO:0000313" key="3">
    <source>
        <dbReference type="EMBL" id="RAY13115.1"/>
    </source>
</evidence>
<evidence type="ECO:0000256" key="2">
    <source>
        <dbReference type="SAM" id="Phobius"/>
    </source>
</evidence>
<dbReference type="AlphaFoldDB" id="A0A365H1Y2"/>
<keyword evidence="2" id="KW-0472">Membrane</keyword>
<dbReference type="Proteomes" id="UP000251891">
    <property type="component" value="Unassembled WGS sequence"/>
</dbReference>
<feature type="compositionally biased region" description="Basic and acidic residues" evidence="1">
    <location>
        <begin position="123"/>
        <end position="138"/>
    </location>
</feature>
<proteinExistence type="predicted"/>
<feature type="compositionally biased region" description="Low complexity" evidence="1">
    <location>
        <begin position="103"/>
        <end position="112"/>
    </location>
</feature>
<evidence type="ECO:0000256" key="1">
    <source>
        <dbReference type="SAM" id="MobiDB-lite"/>
    </source>
</evidence>
<feature type="transmembrane region" description="Helical" evidence="2">
    <location>
        <begin position="169"/>
        <end position="188"/>
    </location>
</feature>
<dbReference type="SUPFAM" id="SSF51261">
    <property type="entry name" value="Duplicated hybrid motif"/>
    <property type="match status" value="1"/>
</dbReference>
<dbReference type="RefSeq" id="WP_111869809.1">
    <property type="nucleotide sequence ID" value="NZ_QLYX01000010.1"/>
</dbReference>
<accession>A0A365H1Y2</accession>
<feature type="region of interest" description="Disordered" evidence="1">
    <location>
        <begin position="198"/>
        <end position="235"/>
    </location>
</feature>
<keyword evidence="2" id="KW-1133">Transmembrane helix</keyword>
<keyword evidence="4" id="KW-1185">Reference proteome</keyword>
<feature type="region of interest" description="Disordered" evidence="1">
    <location>
        <begin position="1"/>
        <end position="164"/>
    </location>
</feature>
<feature type="compositionally biased region" description="Basic and acidic residues" evidence="1">
    <location>
        <begin position="22"/>
        <end position="53"/>
    </location>
</feature>
<dbReference type="Gene3D" id="2.70.70.10">
    <property type="entry name" value="Glucose Permease (Domain IIA)"/>
    <property type="match status" value="1"/>
</dbReference>
<name>A0A365H1Y2_9ACTN</name>
<protein>
    <submittedName>
        <fullName evidence="3">Uncharacterized protein</fullName>
    </submittedName>
</protein>
<comment type="caution">
    <text evidence="3">The sequence shown here is derived from an EMBL/GenBank/DDBJ whole genome shotgun (WGS) entry which is preliminary data.</text>
</comment>
<evidence type="ECO:0000313" key="4">
    <source>
        <dbReference type="Proteomes" id="UP000251891"/>
    </source>
</evidence>
<dbReference type="CDD" id="cd12797">
    <property type="entry name" value="M23_peptidase"/>
    <property type="match status" value="1"/>
</dbReference>
<keyword evidence="2" id="KW-0812">Transmembrane</keyword>
<dbReference type="EMBL" id="QLYX01000010">
    <property type="protein sequence ID" value="RAY13115.1"/>
    <property type="molecule type" value="Genomic_DNA"/>
</dbReference>
<dbReference type="InterPro" id="IPR011055">
    <property type="entry name" value="Dup_hybrid_motif"/>
</dbReference>
<feature type="region of interest" description="Disordered" evidence="1">
    <location>
        <begin position="504"/>
        <end position="546"/>
    </location>
</feature>
<feature type="compositionally biased region" description="Pro residues" evidence="1">
    <location>
        <begin position="79"/>
        <end position="95"/>
    </location>
</feature>
<sequence>MAGRESRGRRRGAPPEPVWWQESRRDHESRREPGLWWEKAEQVDWDRFWESPSRRTRRRAQAPRRTTTPPGAKRGAPRTDPPAEPARPARPGPPPRGRRGAPRTDPTGETARPAPPRGRRGGPRAESRSEPARRERPARGGKQKRAARRDTRPMRAVAPRRAHAPVDRVTGGTVAVVALVGLAMIAVVERSVLEGPLPGSPPEQAALGAPVPRASPDRTGKPAPPAPQAPPIDTLNDQIRNLTLTQRGPVARQAYGAPGQPPRLGATRFSLDRTWAFGTTAIPVPAERAAMPQVALFLARWSDGQWRTALAGTPEFTEMLGQAPAQMMPASERRILTRYGEAAAVPKPAGLMLPWRIGGSWTMTAGAAETGQGTRPLGVIAFRGGDGRVLAPADGRLYRFCGATPGRGLVMIIHDNGLASVYYQLTQVTTVPDGSPVRRGTLLGRTGVDRPCGGASAALPQVLFSLRHGADDVPFDGTALGGWRLRERASPAMGWAERGDKQVLPGGALTNFGPLPPPAVKPTPAPKPSTAPPDNPLDNLLDRRAD</sequence>
<gene>
    <name evidence="3" type="ORF">DPM19_21725</name>
</gene>
<reference evidence="3 4" key="1">
    <citation type="submission" date="2018-06" db="EMBL/GenBank/DDBJ databases">
        <title>Actinomadura craniellae sp. nov. isolated from marine sponge Craniella sp.</title>
        <authorList>
            <person name="Li L."/>
            <person name="Xu Q.H."/>
            <person name="Lin H.W."/>
            <person name="Lu Y.H."/>
        </authorList>
    </citation>
    <scope>NUCLEOTIDE SEQUENCE [LARGE SCALE GENOMIC DNA]</scope>
    <source>
        <strain evidence="3 4">LHW63021</strain>
    </source>
</reference>
<dbReference type="OrthoDB" id="6188067at2"/>
<organism evidence="3 4">
    <name type="scientific">Actinomadura craniellae</name>
    <dbReference type="NCBI Taxonomy" id="2231787"/>
    <lineage>
        <taxon>Bacteria</taxon>
        <taxon>Bacillati</taxon>
        <taxon>Actinomycetota</taxon>
        <taxon>Actinomycetes</taxon>
        <taxon>Streptosporangiales</taxon>
        <taxon>Thermomonosporaceae</taxon>
        <taxon>Actinomadura</taxon>
    </lineage>
</organism>